<dbReference type="Proteomes" id="UP000007115">
    <property type="component" value="Unassembled WGS sequence"/>
</dbReference>
<dbReference type="OrthoDB" id="5397183at2759"/>
<evidence type="ECO:0000256" key="1">
    <source>
        <dbReference type="SAM" id="MobiDB-lite"/>
    </source>
</evidence>
<dbReference type="eggNOG" id="ENOG502RR5D">
    <property type="taxonomic scope" value="Eukaryota"/>
</dbReference>
<dbReference type="AlphaFoldDB" id="G9MPY3"/>
<reference evidence="2 3" key="1">
    <citation type="journal article" date="2011" name="Genome Biol.">
        <title>Comparative genome sequence analysis underscores mycoparasitism as the ancestral life style of Trichoderma.</title>
        <authorList>
            <person name="Kubicek C.P."/>
            <person name="Herrera-Estrella A."/>
            <person name="Seidl-Seiboth V."/>
            <person name="Martinez D.A."/>
            <person name="Druzhinina I.S."/>
            <person name="Thon M."/>
            <person name="Zeilinger S."/>
            <person name="Casas-Flores S."/>
            <person name="Horwitz B.A."/>
            <person name="Mukherjee P.K."/>
            <person name="Mukherjee M."/>
            <person name="Kredics L."/>
            <person name="Alcaraz L.D."/>
            <person name="Aerts A."/>
            <person name="Antal Z."/>
            <person name="Atanasova L."/>
            <person name="Cervantes-Badillo M.G."/>
            <person name="Challacombe J."/>
            <person name="Chertkov O."/>
            <person name="McCluskey K."/>
            <person name="Coulpier F."/>
            <person name="Deshpande N."/>
            <person name="von Doehren H."/>
            <person name="Ebbole D.J."/>
            <person name="Esquivel-Naranjo E.U."/>
            <person name="Fekete E."/>
            <person name="Flipphi M."/>
            <person name="Glaser F."/>
            <person name="Gomez-Rodriguez E.Y."/>
            <person name="Gruber S."/>
            <person name="Han C."/>
            <person name="Henrissat B."/>
            <person name="Hermosa R."/>
            <person name="Hernandez-Onate M."/>
            <person name="Karaffa L."/>
            <person name="Kosti I."/>
            <person name="Le Crom S."/>
            <person name="Lindquist E."/>
            <person name="Lucas S."/>
            <person name="Luebeck M."/>
            <person name="Luebeck P.S."/>
            <person name="Margeot A."/>
            <person name="Metz B."/>
            <person name="Misra M."/>
            <person name="Nevalainen H."/>
            <person name="Omann M."/>
            <person name="Packer N."/>
            <person name="Perrone G."/>
            <person name="Uresti-Rivera E.E."/>
            <person name="Salamov A."/>
            <person name="Schmoll M."/>
            <person name="Seiboth B."/>
            <person name="Shapiro H."/>
            <person name="Sukno S."/>
            <person name="Tamayo-Ramos J.A."/>
            <person name="Tisch D."/>
            <person name="Wiest A."/>
            <person name="Wilkinson H.H."/>
            <person name="Zhang M."/>
            <person name="Coutinho P.M."/>
            <person name="Kenerley C.M."/>
            <person name="Monte E."/>
            <person name="Baker S.E."/>
            <person name="Grigoriev I.V."/>
        </authorList>
    </citation>
    <scope>NUCLEOTIDE SEQUENCE [LARGE SCALE GENOMIC DNA]</scope>
    <source>
        <strain evidence="3">Gv29-8 / FGSC 10586</strain>
    </source>
</reference>
<accession>G9MPY3</accession>
<evidence type="ECO:0000313" key="3">
    <source>
        <dbReference type="Proteomes" id="UP000007115"/>
    </source>
</evidence>
<keyword evidence="3" id="KW-1185">Reference proteome</keyword>
<protein>
    <submittedName>
        <fullName evidence="2">Uncharacterized protein</fullName>
    </submittedName>
</protein>
<organism evidence="2 3">
    <name type="scientific">Hypocrea virens (strain Gv29-8 / FGSC 10586)</name>
    <name type="common">Gliocladium virens</name>
    <name type="synonym">Trichoderma virens</name>
    <dbReference type="NCBI Taxonomy" id="413071"/>
    <lineage>
        <taxon>Eukaryota</taxon>
        <taxon>Fungi</taxon>
        <taxon>Dikarya</taxon>
        <taxon>Ascomycota</taxon>
        <taxon>Pezizomycotina</taxon>
        <taxon>Sordariomycetes</taxon>
        <taxon>Hypocreomycetidae</taxon>
        <taxon>Hypocreales</taxon>
        <taxon>Hypocreaceae</taxon>
        <taxon>Trichoderma</taxon>
    </lineage>
</organism>
<dbReference type="EMBL" id="ABDF02000005">
    <property type="protein sequence ID" value="EHK23932.1"/>
    <property type="molecule type" value="Genomic_DNA"/>
</dbReference>
<proteinExistence type="predicted"/>
<dbReference type="VEuPathDB" id="FungiDB:TRIVIDRAFT_221180"/>
<feature type="region of interest" description="Disordered" evidence="1">
    <location>
        <begin position="1"/>
        <end position="55"/>
    </location>
</feature>
<dbReference type="InParanoid" id="G9MPY3"/>
<gene>
    <name evidence="2" type="ORF">TRIVIDRAFT_221180</name>
</gene>
<dbReference type="GeneID" id="25791534"/>
<name>G9MPY3_HYPVG</name>
<sequence length="278" mass="30862">MVVPLSYGPPLSLVVGGQKRSRDDLDSSDVAEPASKRPALFTGRDDMSSQDFDMGNTNICPSPGNFCSSSPSNSHVLGPPSPSPRDADDYNSWGILRWVGVEEYTKESLCKERGGSYWYRMPSVLQGPPSPTTFNEKLIQDMNLFPDKTFFRISEMINARKNMYFGSRKSVFELFARVVHTGCGGFNFQTFQSFKLGDLYGATPNIGGIMMFKGKESPIYCESSPFLAATKTDDKCYCLCEVVEDGMAALGWSLYIYDIQPVTWEIIQSADAILSNRV</sequence>
<dbReference type="HOGENOM" id="CLU_1001375_0_0_1"/>
<dbReference type="OMA" id="PIYCESS"/>
<dbReference type="RefSeq" id="XP_013958133.1">
    <property type="nucleotide sequence ID" value="XM_014102658.1"/>
</dbReference>
<comment type="caution">
    <text evidence="2">The sequence shown here is derived from an EMBL/GenBank/DDBJ whole genome shotgun (WGS) entry which is preliminary data.</text>
</comment>
<evidence type="ECO:0000313" key="2">
    <source>
        <dbReference type="EMBL" id="EHK23932.1"/>
    </source>
</evidence>